<gene>
    <name evidence="2" type="ORF">BJ878DRAFT_416476</name>
</gene>
<sequence length="112" mass="11931">FLWNLVEHLLGLMIFAILYGICAGGFSAIWTGMMKNVRTEYSDVGVSTGRGIGAASSEPVSEAILSGHDLNARTGVGFHGEYDENASIIVLTGVTAFCGLIWFGGRWKRGGC</sequence>
<protein>
    <submittedName>
        <fullName evidence="2">Uncharacterized protein</fullName>
    </submittedName>
</protein>
<reference evidence="2" key="1">
    <citation type="journal article" date="2021" name="IMA Fungus">
        <title>Genomic characterization of three marine fungi, including Emericellopsis atlantica sp. nov. with signatures of a generalist lifestyle and marine biomass degradation.</title>
        <authorList>
            <person name="Hagestad O.C."/>
            <person name="Hou L."/>
            <person name="Andersen J.H."/>
            <person name="Hansen E.H."/>
            <person name="Altermark B."/>
            <person name="Li C."/>
            <person name="Kuhnert E."/>
            <person name="Cox R.J."/>
            <person name="Crous P.W."/>
            <person name="Spatafora J.W."/>
            <person name="Lail K."/>
            <person name="Amirebrahimi M."/>
            <person name="Lipzen A."/>
            <person name="Pangilinan J."/>
            <person name="Andreopoulos W."/>
            <person name="Hayes R.D."/>
            <person name="Ng V."/>
            <person name="Grigoriev I.V."/>
            <person name="Jackson S.A."/>
            <person name="Sutton T.D.S."/>
            <person name="Dobson A.D.W."/>
            <person name="Rama T."/>
        </authorList>
    </citation>
    <scope>NUCLEOTIDE SEQUENCE</scope>
    <source>
        <strain evidence="2">TRa3180A</strain>
    </source>
</reference>
<name>A0A9P7Z7C1_9HELO</name>
<comment type="caution">
    <text evidence="2">The sequence shown here is derived from an EMBL/GenBank/DDBJ whole genome shotgun (WGS) entry which is preliminary data.</text>
</comment>
<keyword evidence="1" id="KW-0812">Transmembrane</keyword>
<dbReference type="EMBL" id="MU253797">
    <property type="protein sequence ID" value="KAG9246637.1"/>
    <property type="molecule type" value="Genomic_DNA"/>
</dbReference>
<evidence type="ECO:0000313" key="2">
    <source>
        <dbReference type="EMBL" id="KAG9246637.1"/>
    </source>
</evidence>
<feature type="transmembrane region" description="Helical" evidence="1">
    <location>
        <begin position="12"/>
        <end position="33"/>
    </location>
</feature>
<dbReference type="OrthoDB" id="2213137at2759"/>
<evidence type="ECO:0000256" key="1">
    <source>
        <dbReference type="SAM" id="Phobius"/>
    </source>
</evidence>
<keyword evidence="1" id="KW-1133">Transmembrane helix</keyword>
<proteinExistence type="predicted"/>
<feature type="transmembrane region" description="Helical" evidence="1">
    <location>
        <begin position="86"/>
        <end position="105"/>
    </location>
</feature>
<dbReference type="AlphaFoldDB" id="A0A9P7Z7C1"/>
<accession>A0A9P7Z7C1</accession>
<evidence type="ECO:0000313" key="3">
    <source>
        <dbReference type="Proteomes" id="UP000887226"/>
    </source>
</evidence>
<keyword evidence="3" id="KW-1185">Reference proteome</keyword>
<keyword evidence="1" id="KW-0472">Membrane</keyword>
<organism evidence="2 3">
    <name type="scientific">Calycina marina</name>
    <dbReference type="NCBI Taxonomy" id="1763456"/>
    <lineage>
        <taxon>Eukaryota</taxon>
        <taxon>Fungi</taxon>
        <taxon>Dikarya</taxon>
        <taxon>Ascomycota</taxon>
        <taxon>Pezizomycotina</taxon>
        <taxon>Leotiomycetes</taxon>
        <taxon>Helotiales</taxon>
        <taxon>Pezizellaceae</taxon>
        <taxon>Calycina</taxon>
    </lineage>
</organism>
<dbReference type="Proteomes" id="UP000887226">
    <property type="component" value="Unassembled WGS sequence"/>
</dbReference>
<feature type="non-terminal residue" evidence="2">
    <location>
        <position position="1"/>
    </location>
</feature>